<accession>A0A1R3TUD2</accession>
<protein>
    <recommendedName>
        <fullName evidence="4">Scaffolding protein</fullName>
    </recommendedName>
</protein>
<evidence type="ECO:0000313" key="2">
    <source>
        <dbReference type="EMBL" id="SCX19672.1"/>
    </source>
</evidence>
<name>A0A1R3TUD2_9HYPH</name>
<feature type="region of interest" description="Disordered" evidence="1">
    <location>
        <begin position="25"/>
        <end position="85"/>
    </location>
</feature>
<reference evidence="3" key="1">
    <citation type="submission" date="2016-10" db="EMBL/GenBank/DDBJ databases">
        <authorList>
            <person name="Wibberg D."/>
        </authorList>
    </citation>
    <scope>NUCLEOTIDE SEQUENCE [LARGE SCALE GENOMIC DNA]</scope>
</reference>
<dbReference type="AlphaFoldDB" id="A0A1R3TUD2"/>
<gene>
    <name evidence="2" type="ORF">DSM25559_1878</name>
</gene>
<evidence type="ECO:0008006" key="4">
    <source>
        <dbReference type="Google" id="ProtNLM"/>
    </source>
</evidence>
<dbReference type="RefSeq" id="WP_077119276.1">
    <property type="nucleotide sequence ID" value="NZ_FMUE01000003.1"/>
</dbReference>
<evidence type="ECO:0000313" key="3">
    <source>
        <dbReference type="Proteomes" id="UP000187891"/>
    </source>
</evidence>
<proteinExistence type="predicted"/>
<feature type="region of interest" description="Disordered" evidence="1">
    <location>
        <begin position="282"/>
        <end position="314"/>
    </location>
</feature>
<feature type="compositionally biased region" description="Acidic residues" evidence="1">
    <location>
        <begin position="46"/>
        <end position="71"/>
    </location>
</feature>
<sequence>MEDANTSVETGLTLEEAATEIESLLDFGADTETTDDSIDENTTLETTDEVVDEQPETDSETDEEVEEDTNTDAENTVSDETKVKLSDGEELTLGDLKKGYLRQADYTKKTQELAAERAELGSMEQAKVQIRDQSLNELSKIKHDLAVHYNYNFASIDWKTLAAEDPFEYNIKKEAAADFDAKVRELHGLETALKEENARFEQESFKQNQVKAREEIVAKYPEFADKNTATPILRGITSFLSEAGFSKSEIEGIADARIIGIAYAAYKAKQAEVATKQAKTVVASKPKISATPPKKTHGNSKSETVRNRFEQSGSVEDAARWIEQLL</sequence>
<dbReference type="Proteomes" id="UP000187891">
    <property type="component" value="Unassembled WGS sequence"/>
</dbReference>
<organism evidence="2 3">
    <name type="scientific">Agrobacterium rosae</name>
    <dbReference type="NCBI Taxonomy" id="1972867"/>
    <lineage>
        <taxon>Bacteria</taxon>
        <taxon>Pseudomonadati</taxon>
        <taxon>Pseudomonadota</taxon>
        <taxon>Alphaproteobacteria</taxon>
        <taxon>Hyphomicrobiales</taxon>
        <taxon>Rhizobiaceae</taxon>
        <taxon>Rhizobium/Agrobacterium group</taxon>
        <taxon>Agrobacterium</taxon>
    </lineage>
</organism>
<evidence type="ECO:0000256" key="1">
    <source>
        <dbReference type="SAM" id="MobiDB-lite"/>
    </source>
</evidence>
<dbReference type="EMBL" id="FMUE01000003">
    <property type="protein sequence ID" value="SCX19672.1"/>
    <property type="molecule type" value="Genomic_DNA"/>
</dbReference>
<dbReference type="STRING" id="1907666.DSM25559_1878"/>